<comment type="caution">
    <text evidence="1">The sequence shown here is derived from an EMBL/GenBank/DDBJ whole genome shotgun (WGS) entry which is preliminary data.</text>
</comment>
<proteinExistence type="predicted"/>
<dbReference type="Proteomes" id="UP001500426">
    <property type="component" value="Unassembled WGS sequence"/>
</dbReference>
<evidence type="ECO:0000313" key="2">
    <source>
        <dbReference type="Proteomes" id="UP001500426"/>
    </source>
</evidence>
<reference evidence="2" key="1">
    <citation type="journal article" date="2019" name="Int. J. Syst. Evol. Microbiol.">
        <title>The Global Catalogue of Microorganisms (GCM) 10K type strain sequencing project: providing services to taxonomists for standard genome sequencing and annotation.</title>
        <authorList>
            <consortium name="The Broad Institute Genomics Platform"/>
            <consortium name="The Broad Institute Genome Sequencing Center for Infectious Disease"/>
            <person name="Wu L."/>
            <person name="Ma J."/>
        </authorList>
    </citation>
    <scope>NUCLEOTIDE SEQUENCE [LARGE SCALE GENOMIC DNA]</scope>
    <source>
        <strain evidence="2">JCM 17068</strain>
    </source>
</reference>
<dbReference type="EMBL" id="BAABCS010000019">
    <property type="protein sequence ID" value="GAA4054067.1"/>
    <property type="molecule type" value="Genomic_DNA"/>
</dbReference>
<accession>A0ABP7UVV0</accession>
<sequence length="55" mass="6046">MFLNIAPNKVNDKIKPIKIPTPPNVGVLIICALLSEGVATRFFSFEIFIITGKDT</sequence>
<organism evidence="1 2">
    <name type="scientific">Flavobacterium chungnamense</name>
    <dbReference type="NCBI Taxonomy" id="706182"/>
    <lineage>
        <taxon>Bacteria</taxon>
        <taxon>Pseudomonadati</taxon>
        <taxon>Bacteroidota</taxon>
        <taxon>Flavobacteriia</taxon>
        <taxon>Flavobacteriales</taxon>
        <taxon>Flavobacteriaceae</taxon>
        <taxon>Flavobacterium</taxon>
    </lineage>
</organism>
<protein>
    <submittedName>
        <fullName evidence="1">Uncharacterized protein</fullName>
    </submittedName>
</protein>
<evidence type="ECO:0000313" key="1">
    <source>
        <dbReference type="EMBL" id="GAA4054067.1"/>
    </source>
</evidence>
<keyword evidence="2" id="KW-1185">Reference proteome</keyword>
<gene>
    <name evidence="1" type="ORF">GCM10022388_20640</name>
</gene>
<dbReference type="RefSeq" id="WP_345094269.1">
    <property type="nucleotide sequence ID" value="NZ_BAABCS010000019.1"/>
</dbReference>
<name>A0ABP7UVV0_9FLAO</name>